<dbReference type="EMBL" id="CP003696">
    <property type="protein sequence ID" value="AGP31523.1"/>
    <property type="molecule type" value="Genomic_DNA"/>
</dbReference>
<protein>
    <recommendedName>
        <fullName evidence="3">DUF2190 domain-containing protein</fullName>
    </recommendedName>
</protein>
<dbReference type="RefSeq" id="WP_020441879.1">
    <property type="nucleotide sequence ID" value="NC_021663.1"/>
</dbReference>
<dbReference type="AlphaFoldDB" id="S4XLQ8"/>
<organism evidence="1 2">
    <name type="scientific">Corynebacterium terpenotabidum Y-11</name>
    <dbReference type="NCBI Taxonomy" id="1200352"/>
    <lineage>
        <taxon>Bacteria</taxon>
        <taxon>Bacillati</taxon>
        <taxon>Actinomycetota</taxon>
        <taxon>Actinomycetes</taxon>
        <taxon>Mycobacteriales</taxon>
        <taxon>Corynebacteriaceae</taxon>
        <taxon>Corynebacterium</taxon>
    </lineage>
</organism>
<dbReference type="eggNOG" id="ENOG5031W2H">
    <property type="taxonomic scope" value="Bacteria"/>
</dbReference>
<evidence type="ECO:0008006" key="3">
    <source>
        <dbReference type="Google" id="ProtNLM"/>
    </source>
</evidence>
<sequence length="131" mass="12731">MTIGFKNPARDRYNDGSDITAQATAAVVGKTFATIAGDLTAEGLPTVKTAATGGNTVGVVKYDADAGEKVGVARGSSRVITVTAGGAITAGDEVAVGAGGKAVKAAEGAVVVGYSFNTVAAGADALVSLNR</sequence>
<evidence type="ECO:0000313" key="2">
    <source>
        <dbReference type="Proteomes" id="UP000014809"/>
    </source>
</evidence>
<dbReference type="KEGG" id="cter:A606_09420"/>
<dbReference type="OrthoDB" id="4425199at2"/>
<dbReference type="Proteomes" id="UP000014809">
    <property type="component" value="Chromosome"/>
</dbReference>
<dbReference type="HOGENOM" id="CLU_158496_0_0_11"/>
<dbReference type="PATRIC" id="fig|1200352.3.peg.1917"/>
<keyword evidence="2" id="KW-1185">Reference proteome</keyword>
<dbReference type="InterPro" id="IPR011231">
    <property type="entry name" value="Phage_VT1-Sakai_H0018"/>
</dbReference>
<accession>S4XLQ8</accession>
<evidence type="ECO:0000313" key="1">
    <source>
        <dbReference type="EMBL" id="AGP31523.1"/>
    </source>
</evidence>
<proteinExistence type="predicted"/>
<reference evidence="1 2" key="1">
    <citation type="submission" date="2012-06" db="EMBL/GenBank/DDBJ databases">
        <title>Complete genome sequence of Corynebacterium terpenotabidum Y-11 (=DSM 44721).</title>
        <authorList>
            <person name="Ruckert C."/>
            <person name="Albersmeier A."/>
            <person name="Al-Dilaimi A."/>
            <person name="Szczepanowski R."/>
            <person name="Kalinowski J."/>
        </authorList>
    </citation>
    <scope>NUCLEOTIDE SEQUENCE [LARGE SCALE GENOMIC DNA]</scope>
    <source>
        <strain evidence="1 2">Y-11</strain>
    </source>
</reference>
<name>S4XLQ8_9CORY</name>
<gene>
    <name evidence="1" type="ORF">A606_09420</name>
</gene>
<dbReference type="STRING" id="1200352.A606_09420"/>
<dbReference type="Pfam" id="PF09956">
    <property type="entry name" value="Phage_cement_2"/>
    <property type="match status" value="1"/>
</dbReference>